<reference evidence="3" key="1">
    <citation type="submission" date="2011-08" db="EMBL/GenBank/DDBJ databases">
        <authorList>
            <person name="Rombauts S."/>
        </authorList>
    </citation>
    <scope>NUCLEOTIDE SEQUENCE</scope>
    <source>
        <strain evidence="3">London</strain>
    </source>
</reference>
<accession>T1JTP8</accession>
<dbReference type="EnsemblMetazoa" id="tetur01g14950.1">
    <property type="protein sequence ID" value="tetur01g14950.1"/>
    <property type="gene ID" value="tetur01g14950"/>
</dbReference>
<dbReference type="HOGENOM" id="CLU_048807_2_0_1"/>
<name>T1JTP8_TETUR</name>
<feature type="transmembrane region" description="Helical" evidence="1">
    <location>
        <begin position="242"/>
        <end position="274"/>
    </location>
</feature>
<dbReference type="Proteomes" id="UP000015104">
    <property type="component" value="Unassembled WGS sequence"/>
</dbReference>
<feature type="transmembrane region" description="Helical" evidence="1">
    <location>
        <begin position="349"/>
        <end position="376"/>
    </location>
</feature>
<dbReference type="EMBL" id="CAEY01000481">
    <property type="status" value="NOT_ANNOTATED_CDS"/>
    <property type="molecule type" value="Genomic_DNA"/>
</dbReference>
<keyword evidence="1" id="KW-0812">Transmembrane</keyword>
<reference evidence="2" key="2">
    <citation type="submission" date="2015-06" db="UniProtKB">
        <authorList>
            <consortium name="EnsemblMetazoa"/>
        </authorList>
    </citation>
    <scope>IDENTIFICATION</scope>
</reference>
<evidence type="ECO:0000256" key="1">
    <source>
        <dbReference type="SAM" id="Phobius"/>
    </source>
</evidence>
<keyword evidence="1" id="KW-1133">Transmembrane helix</keyword>
<protein>
    <recommendedName>
        <fullName evidence="4">Gustatory receptor</fullName>
    </recommendedName>
</protein>
<dbReference type="AlphaFoldDB" id="T1JTP8"/>
<keyword evidence="1" id="KW-0472">Membrane</keyword>
<proteinExistence type="predicted"/>
<feature type="transmembrane region" description="Helical" evidence="1">
    <location>
        <begin position="197"/>
        <end position="222"/>
    </location>
</feature>
<evidence type="ECO:0000313" key="2">
    <source>
        <dbReference type="EnsemblMetazoa" id="tetur01g14950.1"/>
    </source>
</evidence>
<keyword evidence="3" id="KW-1185">Reference proteome</keyword>
<feature type="transmembrane region" description="Helical" evidence="1">
    <location>
        <begin position="95"/>
        <end position="117"/>
    </location>
</feature>
<organism evidence="2 3">
    <name type="scientific">Tetranychus urticae</name>
    <name type="common">Two-spotted spider mite</name>
    <dbReference type="NCBI Taxonomy" id="32264"/>
    <lineage>
        <taxon>Eukaryota</taxon>
        <taxon>Metazoa</taxon>
        <taxon>Ecdysozoa</taxon>
        <taxon>Arthropoda</taxon>
        <taxon>Chelicerata</taxon>
        <taxon>Arachnida</taxon>
        <taxon>Acari</taxon>
        <taxon>Acariformes</taxon>
        <taxon>Trombidiformes</taxon>
        <taxon>Prostigmata</taxon>
        <taxon>Eleutherengona</taxon>
        <taxon>Raphignathae</taxon>
        <taxon>Tetranychoidea</taxon>
        <taxon>Tetranychidae</taxon>
        <taxon>Tetranychus</taxon>
    </lineage>
</organism>
<feature type="transmembrane region" description="Helical" evidence="1">
    <location>
        <begin position="321"/>
        <end position="343"/>
    </location>
</feature>
<evidence type="ECO:0000313" key="3">
    <source>
        <dbReference type="Proteomes" id="UP000015104"/>
    </source>
</evidence>
<sequence>MTIFEIHLKSIAFRLSAKIFCYVEAAIFAMMQSCSVDKINKNLSKLIGLQNESKISTTKAIHLWDKLFRAVVSRRNGLRQTLNISIKLEAHFRNWFFRFFIVILIVRLNLFIFYDNYYSDLYLANPFNGIKGAKKNTMLLTVIFLSAIYFVLREYMLRLEETGRMKIIRMMIKLERTGFNAASLKMNHLRCKQFHKWLHFVAVNGIRIITLFTIIIIFGIIYLRTSQPQEGLTLQHYAFDVIFMPFEFIALFVLANSAMFSFIYIILLVVFFIGRSNTLTDYCKKLIMNRTLRCSKFSQMNYEMIGFLNDFSQFNNETKYLFQYAIFSVSAFGNFACFFGFIFDFEPDAITRILTIGGIVSHTAIFISCYLGGFFYQESIKVYKYYCQLMSKTKNHKQEVKLKAMEILDRLDSKFIGAHIGDFGIFKPVTCINLLLENACFIMLLSCNIRAFI</sequence>
<feature type="transmembrane region" description="Helical" evidence="1">
    <location>
        <begin position="137"/>
        <end position="156"/>
    </location>
</feature>
<evidence type="ECO:0008006" key="4">
    <source>
        <dbReference type="Google" id="ProtNLM"/>
    </source>
</evidence>